<accession>A0ABV6J191</accession>
<dbReference type="EMBL" id="JBHLVZ010000117">
    <property type="protein sequence ID" value="MFC0389655.1"/>
    <property type="molecule type" value="Genomic_DNA"/>
</dbReference>
<name>A0ABV6J191_9PROT</name>
<feature type="transmembrane region" description="Helical" evidence="1">
    <location>
        <begin position="42"/>
        <end position="61"/>
    </location>
</feature>
<keyword evidence="1" id="KW-0472">Membrane</keyword>
<dbReference type="Proteomes" id="UP001589789">
    <property type="component" value="Unassembled WGS sequence"/>
</dbReference>
<keyword evidence="3" id="KW-1185">Reference proteome</keyword>
<sequence>MPIANTGAVDTGAVAPANSQGSSAAIFRTVQHVHAIERWTDWTLMALACLLASIAFALNFYERSSWSDALLNGVFTLFLGVITARILYRVIYALALWPYRVTRFRGCEKKIGQFFDQRQRALSMLRTWRNPSPGAMAVLGEGRLAVVSFETRYEELNLKPEQIASARVEREQTLHTVTQESGRFTVGAGGSLFLGYTFGGKSRSKTTVDEYAYLEIQYQLSPNGSVRWLAIPFGSARQEAESWAVAISRMSTPVLQ</sequence>
<evidence type="ECO:0000256" key="1">
    <source>
        <dbReference type="SAM" id="Phobius"/>
    </source>
</evidence>
<proteinExistence type="predicted"/>
<feature type="transmembrane region" description="Helical" evidence="1">
    <location>
        <begin position="73"/>
        <end position="95"/>
    </location>
</feature>
<keyword evidence="1" id="KW-1133">Transmembrane helix</keyword>
<keyword evidence="1" id="KW-0812">Transmembrane</keyword>
<evidence type="ECO:0008006" key="4">
    <source>
        <dbReference type="Google" id="ProtNLM"/>
    </source>
</evidence>
<comment type="caution">
    <text evidence="2">The sequence shown here is derived from an EMBL/GenBank/DDBJ whole genome shotgun (WGS) entry which is preliminary data.</text>
</comment>
<reference evidence="2 3" key="1">
    <citation type="submission" date="2024-09" db="EMBL/GenBank/DDBJ databases">
        <authorList>
            <person name="Sun Q."/>
            <person name="Mori K."/>
        </authorList>
    </citation>
    <scope>NUCLEOTIDE SEQUENCE [LARGE SCALE GENOMIC DNA]</scope>
    <source>
        <strain evidence="2 3">CCM 7468</strain>
    </source>
</reference>
<evidence type="ECO:0000313" key="2">
    <source>
        <dbReference type="EMBL" id="MFC0389655.1"/>
    </source>
</evidence>
<protein>
    <recommendedName>
        <fullName evidence="4">SMODS-associating 2TM beta-strand rich effector domain-containing protein</fullName>
    </recommendedName>
</protein>
<evidence type="ECO:0000313" key="3">
    <source>
        <dbReference type="Proteomes" id="UP001589789"/>
    </source>
</evidence>
<gene>
    <name evidence="2" type="ORF">ACFFIC_29545</name>
</gene>
<organism evidence="2 3">
    <name type="scientific">Muricoccus vinaceus</name>
    <dbReference type="NCBI Taxonomy" id="424704"/>
    <lineage>
        <taxon>Bacteria</taxon>
        <taxon>Pseudomonadati</taxon>
        <taxon>Pseudomonadota</taxon>
        <taxon>Alphaproteobacteria</taxon>
        <taxon>Acetobacterales</taxon>
        <taxon>Roseomonadaceae</taxon>
        <taxon>Muricoccus</taxon>
    </lineage>
</organism>
<dbReference type="RefSeq" id="WP_377057203.1">
    <property type="nucleotide sequence ID" value="NZ_JBHLVZ010000117.1"/>
</dbReference>